<dbReference type="EMBL" id="AVPI01000067">
    <property type="protein sequence ID" value="KGN29009.1"/>
    <property type="molecule type" value="Genomic_DNA"/>
</dbReference>
<dbReference type="Gene3D" id="3.40.50.150">
    <property type="entry name" value="Vaccinia Virus protein VP39"/>
    <property type="match status" value="1"/>
</dbReference>
<accession>A0ABR4XC54</accession>
<dbReference type="Proteomes" id="UP000029990">
    <property type="component" value="Unassembled WGS sequence"/>
</dbReference>
<dbReference type="CDD" id="cd02440">
    <property type="entry name" value="AdoMet_MTases"/>
    <property type="match status" value="1"/>
</dbReference>
<keyword evidence="2" id="KW-1185">Reference proteome</keyword>
<dbReference type="SUPFAM" id="SSF53335">
    <property type="entry name" value="S-adenosyl-L-methionine-dependent methyltransferases"/>
    <property type="match status" value="1"/>
</dbReference>
<dbReference type="RefSeq" id="WP_229708307.1">
    <property type="nucleotide sequence ID" value="NZ_AVPI01000067.1"/>
</dbReference>
<reference evidence="1 2" key="1">
    <citation type="submission" date="2013-08" db="EMBL/GenBank/DDBJ databases">
        <title>The genome sequence of Knoellia flava.</title>
        <authorList>
            <person name="Zhu W."/>
            <person name="Wang G."/>
        </authorList>
    </citation>
    <scope>NUCLEOTIDE SEQUENCE [LARGE SCALE GENOMIC DNA]</scope>
    <source>
        <strain evidence="1 2">TL1</strain>
    </source>
</reference>
<name>A0ABR4XC54_9MICO</name>
<dbReference type="InterPro" id="IPR029063">
    <property type="entry name" value="SAM-dependent_MTases_sf"/>
</dbReference>
<proteinExistence type="predicted"/>
<organism evidence="1 2">
    <name type="scientific">Knoellia flava TL1</name>
    <dbReference type="NCBI Taxonomy" id="1385518"/>
    <lineage>
        <taxon>Bacteria</taxon>
        <taxon>Bacillati</taxon>
        <taxon>Actinomycetota</taxon>
        <taxon>Actinomycetes</taxon>
        <taxon>Micrococcales</taxon>
        <taxon>Intrasporangiaceae</taxon>
        <taxon>Knoellia</taxon>
    </lineage>
</organism>
<gene>
    <name evidence="1" type="ORF">N798_15465</name>
</gene>
<protein>
    <recommendedName>
        <fullName evidence="3">SAM-dependent methyltransferase</fullName>
    </recommendedName>
</protein>
<evidence type="ECO:0000313" key="1">
    <source>
        <dbReference type="EMBL" id="KGN29009.1"/>
    </source>
</evidence>
<evidence type="ECO:0000313" key="2">
    <source>
        <dbReference type="Proteomes" id="UP000029990"/>
    </source>
</evidence>
<sequence>MFGPRFARHVAGRYRKRGLDRTARRMVDWLASEGVDGATVLEIGGGVGEIQLELLERGAASTTNLELSPAYDGEAAELAREHGVADRVDRRMGDVAVDPSVAPPADAVVLHRVVCCYPDAERLLTAAAAHARRSVVLSHPPRNVVSRAMLASQNVVMRALGREYRTFAHPPSTMLATLRDNGFSARHLHRGLAWHVIVATREPSSAVGQNA</sequence>
<evidence type="ECO:0008006" key="3">
    <source>
        <dbReference type="Google" id="ProtNLM"/>
    </source>
</evidence>
<comment type="caution">
    <text evidence="1">The sequence shown here is derived from an EMBL/GenBank/DDBJ whole genome shotgun (WGS) entry which is preliminary data.</text>
</comment>
<dbReference type="Pfam" id="PF13489">
    <property type="entry name" value="Methyltransf_23"/>
    <property type="match status" value="1"/>
</dbReference>